<dbReference type="eggNOG" id="KOG4690">
    <property type="taxonomic scope" value="Eukaryota"/>
</dbReference>
<reference evidence="3 4" key="1">
    <citation type="journal article" date="2013" name="Chin. Sci. Bull.">
        <title>Genome survey uncovers the secrets of sex and lifestyle in caterpillar fungus.</title>
        <authorList>
            <person name="Hu X."/>
            <person name="Zhang Y."/>
            <person name="Xiao G."/>
            <person name="Zheng P."/>
            <person name="Xia Y."/>
            <person name="Zhang X."/>
            <person name="St Leger R.J."/>
            <person name="Liu X."/>
            <person name="Wang C."/>
        </authorList>
    </citation>
    <scope>NUCLEOTIDE SEQUENCE [LARGE SCALE GENOMIC DNA]</scope>
    <source>
        <strain evidence="4">Co18 / CGMCC 3.14243</strain>
        <tissue evidence="3">Fruit-body</tissue>
    </source>
</reference>
<feature type="region of interest" description="Disordered" evidence="1">
    <location>
        <begin position="1"/>
        <end position="132"/>
    </location>
</feature>
<gene>
    <name evidence="3" type="ORF">OCS_01346</name>
</gene>
<feature type="domain" description="Oxidoreductase-like" evidence="2">
    <location>
        <begin position="163"/>
        <end position="206"/>
    </location>
</feature>
<dbReference type="HOGENOM" id="CLU_062297_2_0_1"/>
<dbReference type="Pfam" id="PF09791">
    <property type="entry name" value="Oxidored-like"/>
    <property type="match status" value="1"/>
</dbReference>
<evidence type="ECO:0000313" key="4">
    <source>
        <dbReference type="Proteomes" id="UP000019374"/>
    </source>
</evidence>
<dbReference type="OrthoDB" id="10064411at2759"/>
<feature type="compositionally biased region" description="Pro residues" evidence="1">
    <location>
        <begin position="119"/>
        <end position="129"/>
    </location>
</feature>
<dbReference type="InterPro" id="IPR019180">
    <property type="entry name" value="Oxidoreductase-like_N"/>
</dbReference>
<sequence>MSASKRLFAPRPGLSRLASPNSRRGLTSTRLAAKDDPWPQRTPLGPFYESIMRDPTPHPKEKIENPPESAKTAVLPPEKKPETPPAPLPTKKKPGRKPAASASASASASLPASSHVPATSPPVPSPPPKTAAEKARIVFGSRLLGPAEEADRLATKNAQSTYIAGVLVPPRPEEPDNCCMSGCVNCVWDRFRDDIEDWSAKRNEAQMRLNENAGSVYAGSQGTWGVTLGSPKIAKDLWDEDVLDNVPVGIREFMKQEKRLKEKHQREGSAGG</sequence>
<dbReference type="PANTHER" id="PTHR21193:SF3">
    <property type="entry name" value="OXIDOREDUCTASE-LIKE DOMAIN-CONTAINING PROTEIN 1"/>
    <property type="match status" value="1"/>
</dbReference>
<dbReference type="PANTHER" id="PTHR21193">
    <property type="entry name" value="OXIDOREDUCTASE-LIKE DOMAIN-CONTAINING PROTEIN 1"/>
    <property type="match status" value="1"/>
</dbReference>
<organism evidence="3 4">
    <name type="scientific">Ophiocordyceps sinensis (strain Co18 / CGMCC 3.14243)</name>
    <name type="common">Yarsagumba caterpillar fungus</name>
    <name type="synonym">Hirsutella sinensis</name>
    <dbReference type="NCBI Taxonomy" id="911162"/>
    <lineage>
        <taxon>Eukaryota</taxon>
        <taxon>Fungi</taxon>
        <taxon>Dikarya</taxon>
        <taxon>Ascomycota</taxon>
        <taxon>Pezizomycotina</taxon>
        <taxon>Sordariomycetes</taxon>
        <taxon>Hypocreomycetidae</taxon>
        <taxon>Hypocreales</taxon>
        <taxon>Ophiocordycipitaceae</taxon>
        <taxon>Ophiocordyceps</taxon>
    </lineage>
</organism>
<dbReference type="GO" id="GO:0005739">
    <property type="term" value="C:mitochondrion"/>
    <property type="evidence" value="ECO:0007669"/>
    <property type="project" value="TreeGrafter"/>
</dbReference>
<dbReference type="AlphaFoldDB" id="T5AK17"/>
<dbReference type="EMBL" id="KE652254">
    <property type="protein sequence ID" value="EQL02954.1"/>
    <property type="molecule type" value="Genomic_DNA"/>
</dbReference>
<accession>T5AK17</accession>
<protein>
    <submittedName>
        <fullName evidence="3">Oxidoreductase-like protein</fullName>
    </submittedName>
</protein>
<evidence type="ECO:0000259" key="2">
    <source>
        <dbReference type="Pfam" id="PF09791"/>
    </source>
</evidence>
<feature type="compositionally biased region" description="Basic and acidic residues" evidence="1">
    <location>
        <begin position="51"/>
        <end position="65"/>
    </location>
</feature>
<evidence type="ECO:0000313" key="3">
    <source>
        <dbReference type="EMBL" id="EQL02954.1"/>
    </source>
</evidence>
<feature type="compositionally biased region" description="Polar residues" evidence="1">
    <location>
        <begin position="18"/>
        <end position="30"/>
    </location>
</feature>
<proteinExistence type="predicted"/>
<feature type="compositionally biased region" description="Low complexity" evidence="1">
    <location>
        <begin position="98"/>
        <end position="118"/>
    </location>
</feature>
<dbReference type="Proteomes" id="UP000019374">
    <property type="component" value="Unassembled WGS sequence"/>
</dbReference>
<dbReference type="InterPro" id="IPR039251">
    <property type="entry name" value="OXLD1"/>
</dbReference>
<evidence type="ECO:0000256" key="1">
    <source>
        <dbReference type="SAM" id="MobiDB-lite"/>
    </source>
</evidence>
<name>T5AK17_OPHSC</name>